<evidence type="ECO:0000256" key="1">
    <source>
        <dbReference type="SAM" id="MobiDB-lite"/>
    </source>
</evidence>
<comment type="caution">
    <text evidence="2">The sequence shown here is derived from an EMBL/GenBank/DDBJ whole genome shotgun (WGS) entry which is preliminary data.</text>
</comment>
<feature type="compositionally biased region" description="Basic and acidic residues" evidence="1">
    <location>
        <begin position="104"/>
        <end position="126"/>
    </location>
</feature>
<evidence type="ECO:0000313" key="2">
    <source>
        <dbReference type="EMBL" id="OAE30309.1"/>
    </source>
</evidence>
<dbReference type="Proteomes" id="UP000077202">
    <property type="component" value="Unassembled WGS sequence"/>
</dbReference>
<accession>A0A176WB54</accession>
<name>A0A176WB54_MARPO</name>
<dbReference type="EMBL" id="LVLJ01001341">
    <property type="protein sequence ID" value="OAE30309.1"/>
    <property type="molecule type" value="Genomic_DNA"/>
</dbReference>
<sequence>MFEKESVKITRAEEFTFAPLFKNTKSGTNGWKTTDYKDLKRCAIALGIMHILRSQRTTYVTAWQGTVREEIGEETEDNRRQWGRLKTGVADGEDPGDGNQVVKDPSEAKEESKFEEVPQPKSSEEMARDLTLSEDILKQVVAQVGGLVVEVLEIASPPSPEEEEREDHLRAKEMECKVFWLNLAKETKLRVSLEQDCINLRASNANVQKVTMKLCEILESSKVACPAEVQRVEELTVASVKCDQLHIAELAKEKEQRAEE</sequence>
<keyword evidence="3" id="KW-1185">Reference proteome</keyword>
<proteinExistence type="predicted"/>
<protein>
    <submittedName>
        <fullName evidence="2">Uncharacterized protein</fullName>
    </submittedName>
</protein>
<evidence type="ECO:0000313" key="3">
    <source>
        <dbReference type="Proteomes" id="UP000077202"/>
    </source>
</evidence>
<reference evidence="2" key="1">
    <citation type="submission" date="2016-03" db="EMBL/GenBank/DDBJ databases">
        <title>Mechanisms controlling the formation of the plant cell surface in tip-growing cells are functionally conserved among land plants.</title>
        <authorList>
            <person name="Honkanen S."/>
            <person name="Jones V.A."/>
            <person name="Morieri G."/>
            <person name="Champion C."/>
            <person name="Hetherington A.J."/>
            <person name="Kelly S."/>
            <person name="Saint-Marcoux D."/>
            <person name="Proust H."/>
            <person name="Prescott H."/>
            <person name="Dolan L."/>
        </authorList>
    </citation>
    <scope>NUCLEOTIDE SEQUENCE [LARGE SCALE GENOMIC DNA]</scope>
    <source>
        <tissue evidence="2">Whole gametophyte</tissue>
    </source>
</reference>
<organism evidence="2 3">
    <name type="scientific">Marchantia polymorpha subsp. ruderalis</name>
    <dbReference type="NCBI Taxonomy" id="1480154"/>
    <lineage>
        <taxon>Eukaryota</taxon>
        <taxon>Viridiplantae</taxon>
        <taxon>Streptophyta</taxon>
        <taxon>Embryophyta</taxon>
        <taxon>Marchantiophyta</taxon>
        <taxon>Marchantiopsida</taxon>
        <taxon>Marchantiidae</taxon>
        <taxon>Marchantiales</taxon>
        <taxon>Marchantiaceae</taxon>
        <taxon>Marchantia</taxon>
    </lineage>
</organism>
<gene>
    <name evidence="2" type="ORF">AXG93_4201s1080</name>
</gene>
<dbReference type="AlphaFoldDB" id="A0A176WB54"/>
<feature type="region of interest" description="Disordered" evidence="1">
    <location>
        <begin position="71"/>
        <end position="126"/>
    </location>
</feature>